<gene>
    <name evidence="1" type="ORF">NDU88_003015</name>
</gene>
<name>A0AAV7UAZ1_PLEWA</name>
<comment type="caution">
    <text evidence="1">The sequence shown here is derived from an EMBL/GenBank/DDBJ whole genome shotgun (WGS) entry which is preliminary data.</text>
</comment>
<accession>A0AAV7UAZ1</accession>
<sequence>MACLQPTLRYVCLLRRGRMGAQPLGTPLLALEVAGGQGLNGGQAWEIPATSLTMAISKHKKEQSVWEMVTRSSPAQHKPADNTRQHSWQINNEGKSDEELALVMRGFLTSFFYSLKMDLREDPAQEMCDLHSYLILIGERVVGLKDNEIVRDQDVEQLHQEILRLQKQQDQLQMLS</sequence>
<evidence type="ECO:0000313" key="1">
    <source>
        <dbReference type="EMBL" id="KAJ1186232.1"/>
    </source>
</evidence>
<dbReference type="AlphaFoldDB" id="A0AAV7UAZ1"/>
<proteinExistence type="predicted"/>
<protein>
    <submittedName>
        <fullName evidence="1">Uncharacterized protein</fullName>
    </submittedName>
</protein>
<dbReference type="Proteomes" id="UP001066276">
    <property type="component" value="Chromosome 3_1"/>
</dbReference>
<evidence type="ECO:0000313" key="2">
    <source>
        <dbReference type="Proteomes" id="UP001066276"/>
    </source>
</evidence>
<reference evidence="1" key="1">
    <citation type="journal article" date="2022" name="bioRxiv">
        <title>Sequencing and chromosome-scale assembly of the giantPleurodeles waltlgenome.</title>
        <authorList>
            <person name="Brown T."/>
            <person name="Elewa A."/>
            <person name="Iarovenko S."/>
            <person name="Subramanian E."/>
            <person name="Araus A.J."/>
            <person name="Petzold A."/>
            <person name="Susuki M."/>
            <person name="Suzuki K.-i.T."/>
            <person name="Hayashi T."/>
            <person name="Toyoda A."/>
            <person name="Oliveira C."/>
            <person name="Osipova E."/>
            <person name="Leigh N.D."/>
            <person name="Simon A."/>
            <person name="Yun M.H."/>
        </authorList>
    </citation>
    <scope>NUCLEOTIDE SEQUENCE</scope>
    <source>
        <strain evidence="1">20211129_DDA</strain>
        <tissue evidence="1">Liver</tissue>
    </source>
</reference>
<organism evidence="1 2">
    <name type="scientific">Pleurodeles waltl</name>
    <name type="common">Iberian ribbed newt</name>
    <dbReference type="NCBI Taxonomy" id="8319"/>
    <lineage>
        <taxon>Eukaryota</taxon>
        <taxon>Metazoa</taxon>
        <taxon>Chordata</taxon>
        <taxon>Craniata</taxon>
        <taxon>Vertebrata</taxon>
        <taxon>Euteleostomi</taxon>
        <taxon>Amphibia</taxon>
        <taxon>Batrachia</taxon>
        <taxon>Caudata</taxon>
        <taxon>Salamandroidea</taxon>
        <taxon>Salamandridae</taxon>
        <taxon>Pleurodelinae</taxon>
        <taxon>Pleurodeles</taxon>
    </lineage>
</organism>
<dbReference type="EMBL" id="JANPWB010000005">
    <property type="protein sequence ID" value="KAJ1186232.1"/>
    <property type="molecule type" value="Genomic_DNA"/>
</dbReference>
<keyword evidence="2" id="KW-1185">Reference proteome</keyword>